<dbReference type="AlphaFoldDB" id="A0A8H7Q881"/>
<dbReference type="InterPro" id="IPR016135">
    <property type="entry name" value="UBQ-conjugating_enzyme/RWD"/>
</dbReference>
<evidence type="ECO:0000256" key="4">
    <source>
        <dbReference type="PROSITE-ProRule" id="PRU00601"/>
    </source>
</evidence>
<reference evidence="8" key="1">
    <citation type="submission" date="2020-12" db="EMBL/GenBank/DDBJ databases">
        <title>Metabolic potential, ecology and presence of endohyphal bacteria is reflected in genomic diversity of Mucoromycotina.</title>
        <authorList>
            <person name="Muszewska A."/>
            <person name="Okrasinska A."/>
            <person name="Steczkiewicz K."/>
            <person name="Drgas O."/>
            <person name="Orlowska M."/>
            <person name="Perlinska-Lenart U."/>
            <person name="Aleksandrzak-Piekarczyk T."/>
            <person name="Szatraj K."/>
            <person name="Zielenkiewicz U."/>
            <person name="Pilsyk S."/>
            <person name="Malc E."/>
            <person name="Mieczkowski P."/>
            <person name="Kruszewska J.S."/>
            <person name="Biernat P."/>
            <person name="Pawlowska J."/>
        </authorList>
    </citation>
    <scope>NUCLEOTIDE SEQUENCE</scope>
    <source>
        <strain evidence="8">WA0000051536</strain>
    </source>
</reference>
<feature type="domain" description="RWD" evidence="6">
    <location>
        <begin position="26"/>
        <end position="132"/>
    </location>
</feature>
<feature type="region of interest" description="Disordered" evidence="5">
    <location>
        <begin position="304"/>
        <end position="385"/>
    </location>
</feature>
<organism evidence="8 9">
    <name type="scientific">Umbelopsis vinacea</name>
    <dbReference type="NCBI Taxonomy" id="44442"/>
    <lineage>
        <taxon>Eukaryota</taxon>
        <taxon>Fungi</taxon>
        <taxon>Fungi incertae sedis</taxon>
        <taxon>Mucoromycota</taxon>
        <taxon>Mucoromycotina</taxon>
        <taxon>Umbelopsidomycetes</taxon>
        <taxon>Umbelopsidales</taxon>
        <taxon>Umbelopsidaceae</taxon>
        <taxon>Umbelopsis</taxon>
    </lineage>
</organism>
<evidence type="ECO:0000256" key="3">
    <source>
        <dbReference type="ARBA" id="ARBA00022833"/>
    </source>
</evidence>
<evidence type="ECO:0000259" key="6">
    <source>
        <dbReference type="PROSITE" id="PS50908"/>
    </source>
</evidence>
<dbReference type="InterPro" id="IPR048386">
    <property type="entry name" value="Med15_C"/>
</dbReference>
<dbReference type="Gene3D" id="3.10.110.10">
    <property type="entry name" value="Ubiquitin Conjugating Enzyme"/>
    <property type="match status" value="1"/>
</dbReference>
<evidence type="ECO:0000259" key="7">
    <source>
        <dbReference type="PROSITE" id="PS51266"/>
    </source>
</evidence>
<dbReference type="EMBL" id="JAEPRA010000003">
    <property type="protein sequence ID" value="KAG2187360.1"/>
    <property type="molecule type" value="Genomic_DNA"/>
</dbReference>
<proteinExistence type="predicted"/>
<feature type="region of interest" description="Disordered" evidence="5">
    <location>
        <begin position="671"/>
        <end position="721"/>
    </location>
</feature>
<keyword evidence="1" id="KW-0479">Metal-binding</keyword>
<feature type="compositionally biased region" description="Basic and acidic residues" evidence="5">
    <location>
        <begin position="331"/>
        <end position="351"/>
    </location>
</feature>
<evidence type="ECO:0000313" key="8">
    <source>
        <dbReference type="EMBL" id="KAG2187360.1"/>
    </source>
</evidence>
<comment type="caution">
    <text evidence="8">The sequence shown here is derived from an EMBL/GenBank/DDBJ whole genome shotgun (WGS) entry which is preliminary data.</text>
</comment>
<evidence type="ECO:0000256" key="2">
    <source>
        <dbReference type="ARBA" id="ARBA00022771"/>
    </source>
</evidence>
<feature type="domain" description="CHY-type" evidence="7">
    <location>
        <begin position="589"/>
        <end position="655"/>
    </location>
</feature>
<dbReference type="SUPFAM" id="SSF161219">
    <property type="entry name" value="CHY zinc finger-like"/>
    <property type="match status" value="1"/>
</dbReference>
<feature type="region of interest" description="Disordered" evidence="5">
    <location>
        <begin position="1"/>
        <end position="23"/>
    </location>
</feature>
<dbReference type="PROSITE" id="PS50908">
    <property type="entry name" value="RWD"/>
    <property type="match status" value="1"/>
</dbReference>
<evidence type="ECO:0000313" key="9">
    <source>
        <dbReference type="Proteomes" id="UP000612746"/>
    </source>
</evidence>
<name>A0A8H7Q881_9FUNG</name>
<feature type="compositionally biased region" description="Basic residues" evidence="5">
    <location>
        <begin position="674"/>
        <end position="686"/>
    </location>
</feature>
<protein>
    <recommendedName>
        <fullName evidence="10">CHY-type domain-containing protein</fullName>
    </recommendedName>
</protein>
<evidence type="ECO:0000256" key="1">
    <source>
        <dbReference type="ARBA" id="ARBA00022723"/>
    </source>
</evidence>
<dbReference type="SUPFAM" id="SSF54495">
    <property type="entry name" value="UBC-like"/>
    <property type="match status" value="1"/>
</dbReference>
<evidence type="ECO:0008006" key="10">
    <source>
        <dbReference type="Google" id="ProtNLM"/>
    </source>
</evidence>
<gene>
    <name evidence="8" type="ORF">INT44_005046</name>
</gene>
<keyword evidence="3" id="KW-0862">Zinc</keyword>
<dbReference type="OrthoDB" id="10253329at2759"/>
<dbReference type="GO" id="GO:0008270">
    <property type="term" value="F:zinc ion binding"/>
    <property type="evidence" value="ECO:0007669"/>
    <property type="project" value="UniProtKB-KW"/>
</dbReference>
<dbReference type="Pfam" id="PF05495">
    <property type="entry name" value="zf-CHY"/>
    <property type="match status" value="1"/>
</dbReference>
<sequence>MQTTQPTRRVVARRPAPRSTQDARAVELAQLQRRFRASYMILEKNEEAMSVRIEITPSDPDFPYELQALSLHIHIPAGYPAVRCSIQVTNPEISRGFARNLEKGFEQHQAAQSAHRTLVQEMAWLDNNMETLLQEPPAPTIRFVSNTVSKTPPPATMAPPAAVEKTSPPAATKHYALEEIQEAKVKREAEIRKLKAQFRNELSDISRDSMTTVLLIKLPLDANCLFKEELGGTINIEMEIPAHYPMDPCRIKIANALNLATWRAQSVEQGFANRSHASPATLFQQLNWLNTNLNALLDVPAPSNPAVIKTQAPPTTQTPPPSAHPIQSSGVEHHLDDSSRKDKKIYVERPLDPVPQAETPSLKVAGDDQDHSSDEASQQESDDDEISIKMASTSVSDTPQQVRSGTEIRFPDLRLENVALLRCARMFLMVKCNRCSNTVEVENIIPDQAAVDSASNGSEKHQRWLPCPTCSSLIGALFKGNYLHSNSITLGLLQLASCTPFDLLPSTYIATCTNCMEPHIPMKLTVHDQPKSTVCRNCHSKMSIGIPNSQFVRIGSGTGSKELRADPAVLQLKKKKQPKQELGLVVGQPLPHQGACEHYRKSRRWFRFSCCNRIYACDRCHDEKEDHKSELAKMHVCGFCSREFASSKSVCACGQEPGKYHAGTFWEGGEGTRNKKIMSRKDKHKYSSSPLKTSSKKQQRVGEAGKLAIKNKSKQEADKST</sequence>
<evidence type="ECO:0000256" key="5">
    <source>
        <dbReference type="SAM" id="MobiDB-lite"/>
    </source>
</evidence>
<dbReference type="InterPro" id="IPR037274">
    <property type="entry name" value="Znf_CHY_sf"/>
</dbReference>
<feature type="compositionally biased region" description="Basic and acidic residues" evidence="5">
    <location>
        <begin position="365"/>
        <end position="374"/>
    </location>
</feature>
<accession>A0A8H7Q881</accession>
<dbReference type="Pfam" id="PF21539">
    <property type="entry name" value="Med15_C"/>
    <property type="match status" value="1"/>
</dbReference>
<keyword evidence="2 4" id="KW-0863">Zinc-finger</keyword>
<keyword evidence="9" id="KW-1185">Reference proteome</keyword>
<dbReference type="Proteomes" id="UP000612746">
    <property type="component" value="Unassembled WGS sequence"/>
</dbReference>
<dbReference type="PROSITE" id="PS51266">
    <property type="entry name" value="ZF_CHY"/>
    <property type="match status" value="1"/>
</dbReference>
<dbReference type="InterPro" id="IPR008913">
    <property type="entry name" value="Znf_CHY"/>
</dbReference>
<dbReference type="InterPro" id="IPR006575">
    <property type="entry name" value="RWD_dom"/>
</dbReference>